<dbReference type="InterPro" id="IPR036873">
    <property type="entry name" value="Rhodanese-like_dom_sf"/>
</dbReference>
<keyword evidence="1" id="KW-0812">Transmembrane</keyword>
<evidence type="ECO:0000259" key="2">
    <source>
        <dbReference type="PROSITE" id="PS50206"/>
    </source>
</evidence>
<keyword evidence="1" id="KW-1133">Transmembrane helix</keyword>
<dbReference type="Gene3D" id="3.40.250.10">
    <property type="entry name" value="Rhodanese-like domain"/>
    <property type="match status" value="1"/>
</dbReference>
<proteinExistence type="predicted"/>
<dbReference type="PANTHER" id="PTHR43031:SF1">
    <property type="entry name" value="PYRIDINE NUCLEOTIDE-DISULPHIDE OXIDOREDUCTASE"/>
    <property type="match status" value="1"/>
</dbReference>
<dbReference type="AlphaFoldDB" id="Q0EXP9"/>
<evidence type="ECO:0000313" key="3">
    <source>
        <dbReference type="EMBL" id="EAU53998.1"/>
    </source>
</evidence>
<sequence length="136" mass="14672">MQFMQQYAVYIFLTLLICWMLWQRVVAPRLSGVKSLSASTYFAMRNEPHTLVDVRSEGEWAGGHAPDAIHIPLGDIGKRKHEIDANKAVVVICASGNRSAMAATALAKAGLKPVYNFSGGMGAWAGAGLPVRTGKK</sequence>
<evidence type="ECO:0000256" key="1">
    <source>
        <dbReference type="SAM" id="Phobius"/>
    </source>
</evidence>
<dbReference type="STRING" id="314344.AL013_12265"/>
<feature type="transmembrane region" description="Helical" evidence="1">
    <location>
        <begin position="7"/>
        <end position="25"/>
    </location>
</feature>
<dbReference type="EMBL" id="AATS01000013">
    <property type="protein sequence ID" value="EAU53998.1"/>
    <property type="molecule type" value="Genomic_DNA"/>
</dbReference>
<accession>Q0EXP9</accession>
<dbReference type="InterPro" id="IPR050229">
    <property type="entry name" value="GlpE_sulfurtransferase"/>
</dbReference>
<dbReference type="OrthoDB" id="5298903at2"/>
<protein>
    <submittedName>
        <fullName evidence="3">Rhodanese-like protein</fullName>
    </submittedName>
</protein>
<dbReference type="CDD" id="cd00158">
    <property type="entry name" value="RHOD"/>
    <property type="match status" value="1"/>
</dbReference>
<reference evidence="3 4" key="1">
    <citation type="submission" date="2006-09" db="EMBL/GenBank/DDBJ databases">
        <authorList>
            <person name="Emerson D."/>
            <person name="Ferriera S."/>
            <person name="Johnson J."/>
            <person name="Kravitz S."/>
            <person name="Halpern A."/>
            <person name="Remington K."/>
            <person name="Beeson K."/>
            <person name="Tran B."/>
            <person name="Rogers Y.-H."/>
            <person name="Friedman R."/>
            <person name="Venter J.C."/>
        </authorList>
    </citation>
    <scope>NUCLEOTIDE SEQUENCE [LARGE SCALE GENOMIC DNA]</scope>
    <source>
        <strain evidence="3 4">PV-1</strain>
    </source>
</reference>
<feature type="domain" description="Rhodanese" evidence="2">
    <location>
        <begin position="45"/>
        <end position="133"/>
    </location>
</feature>
<dbReference type="FunCoup" id="Q0EXP9">
    <property type="interactions" value="125"/>
</dbReference>
<name>Q0EXP9_9PROT</name>
<dbReference type="InterPro" id="IPR001763">
    <property type="entry name" value="Rhodanese-like_dom"/>
</dbReference>
<dbReference type="InParanoid" id="Q0EXP9"/>
<dbReference type="Proteomes" id="UP000005297">
    <property type="component" value="Unassembled WGS sequence"/>
</dbReference>
<dbReference type="SMART" id="SM00450">
    <property type="entry name" value="RHOD"/>
    <property type="match status" value="1"/>
</dbReference>
<keyword evidence="4" id="KW-1185">Reference proteome</keyword>
<dbReference type="eggNOG" id="COG0607">
    <property type="taxonomic scope" value="Bacteria"/>
</dbReference>
<dbReference type="PANTHER" id="PTHR43031">
    <property type="entry name" value="FAD-DEPENDENT OXIDOREDUCTASE"/>
    <property type="match status" value="1"/>
</dbReference>
<keyword evidence="1" id="KW-0472">Membrane</keyword>
<dbReference type="RefSeq" id="WP_009850978.1">
    <property type="nucleotide sequence ID" value="NZ_DS022295.1"/>
</dbReference>
<dbReference type="PROSITE" id="PS50206">
    <property type="entry name" value="RHODANESE_3"/>
    <property type="match status" value="1"/>
</dbReference>
<gene>
    <name evidence="3" type="ORF">SPV1_03138</name>
</gene>
<comment type="caution">
    <text evidence="3">The sequence shown here is derived from an EMBL/GenBank/DDBJ whole genome shotgun (WGS) entry which is preliminary data.</text>
</comment>
<evidence type="ECO:0000313" key="4">
    <source>
        <dbReference type="Proteomes" id="UP000005297"/>
    </source>
</evidence>
<organism evidence="3 4">
    <name type="scientific">Mariprofundus ferrooxydans PV-1</name>
    <dbReference type="NCBI Taxonomy" id="314345"/>
    <lineage>
        <taxon>Bacteria</taxon>
        <taxon>Pseudomonadati</taxon>
        <taxon>Pseudomonadota</taxon>
        <taxon>Candidatius Mariprofundia</taxon>
        <taxon>Mariprofundales</taxon>
        <taxon>Mariprofundaceae</taxon>
        <taxon>Mariprofundus</taxon>
    </lineage>
</organism>
<dbReference type="SUPFAM" id="SSF52821">
    <property type="entry name" value="Rhodanese/Cell cycle control phosphatase"/>
    <property type="match status" value="1"/>
</dbReference>
<dbReference type="Pfam" id="PF00581">
    <property type="entry name" value="Rhodanese"/>
    <property type="match status" value="1"/>
</dbReference>
<dbReference type="HOGENOM" id="CLU_089574_1_1_0"/>